<reference evidence="1" key="1">
    <citation type="submission" date="2021-12" db="EMBL/GenBank/DDBJ databases">
        <authorList>
            <person name="Li Y."/>
        </authorList>
    </citation>
    <scope>NUCLEOTIDE SEQUENCE</scope>
    <source>
        <strain evidence="1">DKSPLA3</strain>
    </source>
</reference>
<protein>
    <submittedName>
        <fullName evidence="1">Uncharacterized protein</fullName>
    </submittedName>
</protein>
<evidence type="ECO:0000313" key="2">
    <source>
        <dbReference type="Proteomes" id="UP001139089"/>
    </source>
</evidence>
<gene>
    <name evidence="1" type="ORF">LRX75_11710</name>
</gene>
<name>A0A9X1NSN8_9HYPH</name>
<dbReference type="EMBL" id="JAJOZR010000007">
    <property type="protein sequence ID" value="MCD7109703.1"/>
    <property type="molecule type" value="Genomic_DNA"/>
</dbReference>
<evidence type="ECO:0000313" key="1">
    <source>
        <dbReference type="EMBL" id="MCD7109703.1"/>
    </source>
</evidence>
<comment type="caution">
    <text evidence="1">The sequence shown here is derived from an EMBL/GenBank/DDBJ whole genome shotgun (WGS) entry which is preliminary data.</text>
</comment>
<organism evidence="1 2">
    <name type="scientific">Rhizobium quercicola</name>
    <dbReference type="NCBI Taxonomy" id="2901226"/>
    <lineage>
        <taxon>Bacteria</taxon>
        <taxon>Pseudomonadati</taxon>
        <taxon>Pseudomonadota</taxon>
        <taxon>Alphaproteobacteria</taxon>
        <taxon>Hyphomicrobiales</taxon>
        <taxon>Rhizobiaceae</taxon>
        <taxon>Rhizobium/Agrobacterium group</taxon>
        <taxon>Rhizobium</taxon>
    </lineage>
</organism>
<accession>A0A9X1NSN8</accession>
<dbReference type="AlphaFoldDB" id="A0A9X1NSN8"/>
<dbReference type="Proteomes" id="UP001139089">
    <property type="component" value="Unassembled WGS sequence"/>
</dbReference>
<proteinExistence type="predicted"/>
<sequence>MGWVPDNIIEELRGSHQLGIFMRVGTDPPLHLWFGVNDMPIGFDSIDPTGTVYLGGGRLQGIPTLEILVNGTSDSVEFTVTGIDPETGSKMIDSLPPVRGAEVHMGITTLDQYFQPMSSIIPLWCGTASHVGESRPAVQSGQGSSLTLSLAVASGNETRSRPSRSLWSSAHQKAIYPTDKFCDGTARLARGVQPVWPQYD</sequence>
<dbReference type="RefSeq" id="WP_231814568.1">
    <property type="nucleotide sequence ID" value="NZ_JAJOZR010000007.1"/>
</dbReference>
<keyword evidence="2" id="KW-1185">Reference proteome</keyword>